<dbReference type="GO" id="GO:0009279">
    <property type="term" value="C:cell outer membrane"/>
    <property type="evidence" value="ECO:0007669"/>
    <property type="project" value="UniProtKB-SubCell"/>
</dbReference>
<dbReference type="RefSeq" id="WP_123214193.1">
    <property type="nucleotide sequence ID" value="NZ_RJTM01000002.1"/>
</dbReference>
<keyword evidence="14" id="KW-1185">Reference proteome</keyword>
<dbReference type="Gene3D" id="2.60.40.1120">
    <property type="entry name" value="Carboxypeptidase-like, regulatory domain"/>
    <property type="match status" value="1"/>
</dbReference>
<evidence type="ECO:0000256" key="5">
    <source>
        <dbReference type="ARBA" id="ARBA00023077"/>
    </source>
</evidence>
<evidence type="ECO:0000313" key="14">
    <source>
        <dbReference type="Proteomes" id="UP000267469"/>
    </source>
</evidence>
<feature type="domain" description="TonB-dependent receptor-like beta-barrel" evidence="11">
    <location>
        <begin position="383"/>
        <end position="959"/>
    </location>
</feature>
<dbReference type="InterPro" id="IPR008969">
    <property type="entry name" value="CarboxyPept-like_regulatory"/>
</dbReference>
<feature type="chain" id="PRO_5018045864" evidence="10">
    <location>
        <begin position="24"/>
        <end position="1007"/>
    </location>
</feature>
<dbReference type="OrthoDB" id="9768177at2"/>
<keyword evidence="13" id="KW-0675">Receptor</keyword>
<evidence type="ECO:0000256" key="1">
    <source>
        <dbReference type="ARBA" id="ARBA00004571"/>
    </source>
</evidence>
<reference evidence="13 14" key="1">
    <citation type="submission" date="2018-10" db="EMBL/GenBank/DDBJ databases">
        <title>Sinomicrobium pectinilyticum sp. nov., a pectinase-producing bacterium isolated from alkaline and saline soil, and emended description of the genus Sinomicrobium.</title>
        <authorList>
            <person name="Cheng B."/>
            <person name="Li C."/>
            <person name="Lai Q."/>
            <person name="Du M."/>
            <person name="Shao Z."/>
            <person name="Xu P."/>
            <person name="Yang C."/>
        </authorList>
    </citation>
    <scope>NUCLEOTIDE SEQUENCE [LARGE SCALE GENOMIC DNA]</scope>
    <source>
        <strain evidence="13 14">5DNS001</strain>
    </source>
</reference>
<dbReference type="EMBL" id="RJTM01000002">
    <property type="protein sequence ID" value="RNL95280.1"/>
    <property type="molecule type" value="Genomic_DNA"/>
</dbReference>
<feature type="signal peptide" evidence="10">
    <location>
        <begin position="1"/>
        <end position="23"/>
    </location>
</feature>
<evidence type="ECO:0000256" key="8">
    <source>
        <dbReference type="PROSITE-ProRule" id="PRU01360"/>
    </source>
</evidence>
<keyword evidence="3 8" id="KW-1134">Transmembrane beta strand</keyword>
<keyword evidence="4 8" id="KW-0812">Transmembrane</keyword>
<gene>
    <name evidence="13" type="ORF">ED312_00520</name>
</gene>
<dbReference type="InterPro" id="IPR023996">
    <property type="entry name" value="TonB-dep_OMP_SusC/RagA"/>
</dbReference>
<evidence type="ECO:0000256" key="10">
    <source>
        <dbReference type="SAM" id="SignalP"/>
    </source>
</evidence>
<organism evidence="13 14">
    <name type="scientific">Sinomicrobium pectinilyticum</name>
    <dbReference type="NCBI Taxonomy" id="1084421"/>
    <lineage>
        <taxon>Bacteria</taxon>
        <taxon>Pseudomonadati</taxon>
        <taxon>Bacteroidota</taxon>
        <taxon>Flavobacteriia</taxon>
        <taxon>Flavobacteriales</taxon>
        <taxon>Flavobacteriaceae</taxon>
        <taxon>Sinomicrobium</taxon>
    </lineage>
</organism>
<dbReference type="Pfam" id="PF13715">
    <property type="entry name" value="CarbopepD_reg_2"/>
    <property type="match status" value="1"/>
</dbReference>
<dbReference type="Proteomes" id="UP000267469">
    <property type="component" value="Unassembled WGS sequence"/>
</dbReference>
<evidence type="ECO:0000259" key="11">
    <source>
        <dbReference type="Pfam" id="PF00593"/>
    </source>
</evidence>
<dbReference type="NCBIfam" id="TIGR04057">
    <property type="entry name" value="SusC_RagA_signa"/>
    <property type="match status" value="1"/>
</dbReference>
<name>A0A3N0F580_SINP1</name>
<proteinExistence type="inferred from homology"/>
<dbReference type="NCBIfam" id="TIGR04056">
    <property type="entry name" value="OMP_RagA_SusC"/>
    <property type="match status" value="1"/>
</dbReference>
<comment type="caution">
    <text evidence="13">The sequence shown here is derived from an EMBL/GenBank/DDBJ whole genome shotgun (WGS) entry which is preliminary data.</text>
</comment>
<dbReference type="AlphaFoldDB" id="A0A3N0F580"/>
<dbReference type="InterPro" id="IPR036942">
    <property type="entry name" value="Beta-barrel_TonB_sf"/>
</dbReference>
<evidence type="ECO:0000256" key="9">
    <source>
        <dbReference type="RuleBase" id="RU003357"/>
    </source>
</evidence>
<evidence type="ECO:0000256" key="4">
    <source>
        <dbReference type="ARBA" id="ARBA00022692"/>
    </source>
</evidence>
<dbReference type="InterPro" id="IPR023997">
    <property type="entry name" value="TonB-dep_OMP_SusC/RagA_CS"/>
</dbReference>
<keyword evidence="7 8" id="KW-0998">Cell outer membrane</keyword>
<dbReference type="SUPFAM" id="SSF49464">
    <property type="entry name" value="Carboxypeptidase regulatory domain-like"/>
    <property type="match status" value="1"/>
</dbReference>
<dbReference type="InterPro" id="IPR000531">
    <property type="entry name" value="Beta-barrel_TonB"/>
</dbReference>
<evidence type="ECO:0000259" key="12">
    <source>
        <dbReference type="Pfam" id="PF07715"/>
    </source>
</evidence>
<comment type="subcellular location">
    <subcellularLocation>
        <location evidence="1 8">Cell outer membrane</location>
        <topology evidence="1 8">Multi-pass membrane protein</topology>
    </subcellularLocation>
</comment>
<keyword evidence="10" id="KW-0732">Signal</keyword>
<evidence type="ECO:0000313" key="13">
    <source>
        <dbReference type="EMBL" id="RNL95280.1"/>
    </source>
</evidence>
<dbReference type="InterPro" id="IPR037066">
    <property type="entry name" value="Plug_dom_sf"/>
</dbReference>
<protein>
    <submittedName>
        <fullName evidence="13">TonB-dependent receptor</fullName>
    </submittedName>
</protein>
<dbReference type="SUPFAM" id="SSF56935">
    <property type="entry name" value="Porins"/>
    <property type="match status" value="1"/>
</dbReference>
<keyword evidence="2 8" id="KW-0813">Transport</keyword>
<evidence type="ECO:0000256" key="6">
    <source>
        <dbReference type="ARBA" id="ARBA00023136"/>
    </source>
</evidence>
<comment type="similarity">
    <text evidence="8 9">Belongs to the TonB-dependent receptor family.</text>
</comment>
<dbReference type="Pfam" id="PF00593">
    <property type="entry name" value="TonB_dep_Rec_b-barrel"/>
    <property type="match status" value="1"/>
</dbReference>
<evidence type="ECO:0000256" key="2">
    <source>
        <dbReference type="ARBA" id="ARBA00022448"/>
    </source>
</evidence>
<dbReference type="Gene3D" id="2.40.170.20">
    <property type="entry name" value="TonB-dependent receptor, beta-barrel domain"/>
    <property type="match status" value="1"/>
</dbReference>
<evidence type="ECO:0000256" key="7">
    <source>
        <dbReference type="ARBA" id="ARBA00023237"/>
    </source>
</evidence>
<accession>A0A3N0F580</accession>
<keyword evidence="5 9" id="KW-0798">TonB box</keyword>
<keyword evidence="6 8" id="KW-0472">Membrane</keyword>
<dbReference type="Pfam" id="PF07715">
    <property type="entry name" value="Plug"/>
    <property type="match status" value="1"/>
</dbReference>
<dbReference type="PROSITE" id="PS52016">
    <property type="entry name" value="TONB_DEPENDENT_REC_3"/>
    <property type="match status" value="1"/>
</dbReference>
<dbReference type="Gene3D" id="2.170.130.10">
    <property type="entry name" value="TonB-dependent receptor, plug domain"/>
    <property type="match status" value="1"/>
</dbReference>
<dbReference type="InterPro" id="IPR012910">
    <property type="entry name" value="Plug_dom"/>
</dbReference>
<dbReference type="InterPro" id="IPR039426">
    <property type="entry name" value="TonB-dep_rcpt-like"/>
</dbReference>
<sequence length="1007" mass="109336">MIISKKGKYVFGFLLLACTALTAQERKITGTVTGSSDGQPLPGVNVVIEGSTTGVTTDWDGLYEITVPDGTAVLKFSYIGFITKEITAGNRQQIDVVLEEDVSKLDEVVVIGYGSQKKSDITGAVSSVKAEELAAYPALSAEQALQGRAAGVAVQSNNGGEPGAPVKIRIRGGTSINASSDALIVVDGFVGGSMPPPEDIASMEILKDASATAIYGSRGSNGVILVTTKKGKPGKVSIELNSTYSVQEISNRIDLLDADQFAAYRASYNDNYTRGPADTDWQDQIYHTGSIASHQLSFSGGSDTARYYISGTFYDQEGIIINSDLQRFSFLSNVDLDVTDNLQVGLNMFGRRNTANGIITQVASGGAGAAGVVSSAYRFAPDLGIYDANGDYTINSLGDDIDNPVATALENVNERISDLYRANFYADYTILEGLSFKTTFGYSTSNSTTGTFRPTTLIAGAGVGGEATIRNSRSTNLLSENYLTYKKDIGEGSLTVMGGYSYQKNKSEGSFAGARGFVSNSVSYRNLDGGSVYLQPESSLSERELVSVFGRVNFEYDDRYMLTFTGRRDGSSAFSKNNKYAFFPSGAIGWNMANEEFLKESSVISNWKWRASYGVTGNPSIPAYGTLARFSEIYSVIGDNLVNGVAVTVLANDNLKWESSYQTNLGVDIGLLDNRLNLTVDYYNIETRDLLFARPLPEYIGLANPFQIQNIGVLENKGLEVTISSRNISGENFSWNTDFNFSMNRNKVKKLPDGEDILIDSSPGHFLQSDSQILREGEPVGSFFGYIYDGVIQEGQEVPQGFENQPGGELFRDINGRDANGDLTGMPDGMINSDDKTIIGDPNPDFITSLNNTFTYKNFDLNVFFQASVGGDVLNYTLLELASGDSNATTEALKAWTPENTDTNVPAAAVREKRITSRFVYDGSYVRLKNLSLGYSLPEKILEKLGFQKIRFFVSGQNLLTFTDYPGADPEVNYRNDNDERGNTFLGLDYGSYPNVRSLTMGVNVKF</sequence>
<feature type="domain" description="TonB-dependent receptor plug" evidence="12">
    <location>
        <begin position="118"/>
        <end position="223"/>
    </location>
</feature>
<evidence type="ECO:0000256" key="3">
    <source>
        <dbReference type="ARBA" id="ARBA00022452"/>
    </source>
</evidence>